<evidence type="ECO:0000313" key="1">
    <source>
        <dbReference type="EMBL" id="QOX65221.1"/>
    </source>
</evidence>
<sequence length="311" mass="33324">MKFYIVDAFADTLFGGNPAGVVILDDGMDFPHSEQMRKTAAELRYSETAFIKPMGHNQFQIRYFTPASEVDLCGHATIGSFVALADAGLTAPGTDCICCTLAGDLNIQVSDGSVLMDMSAPEAIGEIADNMEQKELYEIMGIRPKHQGEILFEGQLIPESKRLSEGKTGRLLIPEIISTGLPDILLPVENEAALASIAPDFSALSRLSERYGVVGVHAFTVNSEDGAVHCRNFAPLYDIDEEAATGTSNGALTYYLYKNGLISENAVVRYIQGEAMARPSVITGRLSLVDGAVNIQVGGSAVILVRGTIDL</sequence>
<protein>
    <submittedName>
        <fullName evidence="1">PhzF family phenazine biosynthesis protein</fullName>
    </submittedName>
</protein>
<organism evidence="1 2">
    <name type="scientific">Anoxybacterium hadale</name>
    <dbReference type="NCBI Taxonomy" id="3408580"/>
    <lineage>
        <taxon>Bacteria</taxon>
        <taxon>Bacillati</taxon>
        <taxon>Bacillota</taxon>
        <taxon>Clostridia</taxon>
        <taxon>Peptostreptococcales</taxon>
        <taxon>Anaerovoracaceae</taxon>
        <taxon>Anoxybacterium</taxon>
    </lineage>
</organism>
<gene>
    <name evidence="1" type="ORF">FRZ06_18620</name>
</gene>
<dbReference type="EMBL" id="CP042469">
    <property type="protein sequence ID" value="QOX65221.1"/>
    <property type="molecule type" value="Genomic_DNA"/>
</dbReference>
<name>A0ACD1AGA8_9FIRM</name>
<proteinExistence type="predicted"/>
<evidence type="ECO:0000313" key="2">
    <source>
        <dbReference type="Proteomes" id="UP000594014"/>
    </source>
</evidence>
<accession>A0ACD1AGA8</accession>
<dbReference type="Proteomes" id="UP000594014">
    <property type="component" value="Chromosome"/>
</dbReference>
<reference evidence="1" key="1">
    <citation type="submission" date="2019-08" db="EMBL/GenBank/DDBJ databases">
        <title>Genome sequence of Clostridiales bacterium MT110.</title>
        <authorList>
            <person name="Cao J."/>
        </authorList>
    </citation>
    <scope>NUCLEOTIDE SEQUENCE</scope>
    <source>
        <strain evidence="1">MT110</strain>
    </source>
</reference>
<keyword evidence="2" id="KW-1185">Reference proteome</keyword>